<name>A0A059F325_9MICR</name>
<dbReference type="AlphaFoldDB" id="A0A059F325"/>
<dbReference type="GO" id="GO:0070651">
    <property type="term" value="P:nonfunctional rRNA decay"/>
    <property type="evidence" value="ECO:0007669"/>
    <property type="project" value="TreeGrafter"/>
</dbReference>
<feature type="domain" description="eRF1/Pelota-like N-terminal" evidence="1">
    <location>
        <begin position="1"/>
        <end position="99"/>
    </location>
</feature>
<dbReference type="InterPro" id="IPR004405">
    <property type="entry name" value="TF_pelota"/>
</dbReference>
<accession>A0A059F325</accession>
<dbReference type="GO" id="GO:0005737">
    <property type="term" value="C:cytoplasm"/>
    <property type="evidence" value="ECO:0007669"/>
    <property type="project" value="TreeGrafter"/>
</dbReference>
<evidence type="ECO:0000313" key="2">
    <source>
        <dbReference type="EMBL" id="KCZ81409.1"/>
    </source>
</evidence>
<dbReference type="Gene3D" id="2.30.30.870">
    <property type="entry name" value="Pelota, domain A"/>
    <property type="match status" value="1"/>
</dbReference>
<dbReference type="Proteomes" id="UP000030655">
    <property type="component" value="Unassembled WGS sequence"/>
</dbReference>
<protein>
    <recommendedName>
        <fullName evidence="1">eRF1/Pelota-like N-terminal domain-containing protein</fullName>
    </recommendedName>
</protein>
<dbReference type="GO" id="GO:0070966">
    <property type="term" value="P:nuclear-transcribed mRNA catabolic process, no-go decay"/>
    <property type="evidence" value="ECO:0007669"/>
    <property type="project" value="InterPro"/>
</dbReference>
<dbReference type="GO" id="GO:0070481">
    <property type="term" value="P:nuclear-transcribed mRNA catabolic process, non-stop decay"/>
    <property type="evidence" value="ECO:0007669"/>
    <property type="project" value="InterPro"/>
</dbReference>
<dbReference type="GO" id="GO:0071025">
    <property type="term" value="P:RNA surveillance"/>
    <property type="evidence" value="ECO:0007669"/>
    <property type="project" value="InterPro"/>
</dbReference>
<dbReference type="OrthoDB" id="10249111at2759"/>
<dbReference type="InterPro" id="IPR038069">
    <property type="entry name" value="Pelota/DOM34_N"/>
</dbReference>
<sequence length="222" mass="26161">MLYNLIDKNDTIRSLTTRKIVIEGKDSKKMTLLMDIFVQEINIDLAGGFLFLKGTILSEHENVRIGSFHNIEIEVGKRLKITKKFWNEYSLKLKEEMKKILHSVLFCLFYTEECLIFNVSRNFVKLVQKLQIKNRNVKSLEDYILRYIKEIKAVVLCTFKEEKPSILSLLLRNKELSNYSGIFCEVKLEEVKKKMVPTKVIANIMIEEKHKNIIEKIELKEE</sequence>
<reference evidence="2 3" key="2">
    <citation type="submission" date="2014-03" db="EMBL/GenBank/DDBJ databases">
        <title>The Genome Sequence of Anncaliia algerae insect isolate PRA339.</title>
        <authorList>
            <consortium name="The Broad Institute Genome Sequencing Platform"/>
            <consortium name="The Broad Institute Genome Sequencing Center for Infectious Disease"/>
            <person name="Cuomo C."/>
            <person name="Becnel J."/>
            <person name="Sanscrainte N."/>
            <person name="Walker B."/>
            <person name="Young S.K."/>
            <person name="Zeng Q."/>
            <person name="Gargeya S."/>
            <person name="Fitzgerald M."/>
            <person name="Haas B."/>
            <person name="Abouelleil A."/>
            <person name="Alvarado L."/>
            <person name="Arachchi H.M."/>
            <person name="Berlin A.M."/>
            <person name="Chapman S.B."/>
            <person name="Dewar J."/>
            <person name="Goldberg J."/>
            <person name="Griggs A."/>
            <person name="Gujja S."/>
            <person name="Hansen M."/>
            <person name="Howarth C."/>
            <person name="Imamovic A."/>
            <person name="Larimer J."/>
            <person name="McCowan C."/>
            <person name="Murphy C."/>
            <person name="Neiman D."/>
            <person name="Pearson M."/>
            <person name="Priest M."/>
            <person name="Roberts A."/>
            <person name="Saif S."/>
            <person name="Shea T."/>
            <person name="Sisk P."/>
            <person name="Sykes S."/>
            <person name="Wortman J."/>
            <person name="Nusbaum C."/>
            <person name="Birren B."/>
        </authorList>
    </citation>
    <scope>NUCLEOTIDE SEQUENCE [LARGE SCALE GENOMIC DNA]</scope>
    <source>
        <strain evidence="2 3">PRA339</strain>
    </source>
</reference>
<reference evidence="3" key="1">
    <citation type="submission" date="2013-02" db="EMBL/GenBank/DDBJ databases">
        <authorList>
            <consortium name="The Broad Institute Genome Sequencing Platform"/>
            <person name="Cuomo C."/>
            <person name="Becnel J."/>
            <person name="Sanscrainte N."/>
            <person name="Walker B."/>
            <person name="Young S.K."/>
            <person name="Zeng Q."/>
            <person name="Gargeya S."/>
            <person name="Fitzgerald M."/>
            <person name="Haas B."/>
            <person name="Abouelleil A."/>
            <person name="Alvarado L."/>
            <person name="Arachchi H.M."/>
            <person name="Berlin A.M."/>
            <person name="Chapman S.B."/>
            <person name="Dewar J."/>
            <person name="Goldberg J."/>
            <person name="Griggs A."/>
            <person name="Gujja S."/>
            <person name="Hansen M."/>
            <person name="Howarth C."/>
            <person name="Imamovic A."/>
            <person name="Larimer J."/>
            <person name="McCowan C."/>
            <person name="Murphy C."/>
            <person name="Neiman D."/>
            <person name="Pearson M."/>
            <person name="Priest M."/>
            <person name="Roberts A."/>
            <person name="Saif S."/>
            <person name="Shea T."/>
            <person name="Sisk P."/>
            <person name="Sykes S."/>
            <person name="Wortman J."/>
            <person name="Nusbaum C."/>
            <person name="Birren B."/>
        </authorList>
    </citation>
    <scope>NUCLEOTIDE SEQUENCE [LARGE SCALE GENOMIC DNA]</scope>
    <source>
        <strain evidence="3">PRA339</strain>
    </source>
</reference>
<evidence type="ECO:0000313" key="3">
    <source>
        <dbReference type="Proteomes" id="UP000030655"/>
    </source>
</evidence>
<dbReference type="PANTHER" id="PTHR10853:SF0">
    <property type="entry name" value="PROTEIN PELOTA HOMOLOG"/>
    <property type="match status" value="1"/>
</dbReference>
<dbReference type="PANTHER" id="PTHR10853">
    <property type="entry name" value="PELOTA"/>
    <property type="match status" value="1"/>
</dbReference>
<dbReference type="STRING" id="1288291.A0A059F325"/>
<dbReference type="SUPFAM" id="SSF159065">
    <property type="entry name" value="Dom34/Pelota N-terminal domain-like"/>
    <property type="match status" value="1"/>
</dbReference>
<dbReference type="Pfam" id="PF26356">
    <property type="entry name" value="Pelota_N"/>
    <property type="match status" value="1"/>
</dbReference>
<dbReference type="HOGENOM" id="CLU_1245065_0_0_1"/>
<organism evidence="2 3">
    <name type="scientific">Anncaliia algerae PRA339</name>
    <dbReference type="NCBI Taxonomy" id="1288291"/>
    <lineage>
        <taxon>Eukaryota</taxon>
        <taxon>Fungi</taxon>
        <taxon>Fungi incertae sedis</taxon>
        <taxon>Microsporidia</taxon>
        <taxon>Tubulinosematoidea</taxon>
        <taxon>Tubulinosematidae</taxon>
        <taxon>Anncaliia</taxon>
    </lineage>
</organism>
<dbReference type="GO" id="GO:0032790">
    <property type="term" value="P:ribosome disassembly"/>
    <property type="evidence" value="ECO:0007669"/>
    <property type="project" value="TreeGrafter"/>
</dbReference>
<gene>
    <name evidence="2" type="ORF">H312_01164</name>
</gene>
<dbReference type="VEuPathDB" id="MicrosporidiaDB:H312_01164"/>
<evidence type="ECO:0000259" key="1">
    <source>
        <dbReference type="SMART" id="SM01194"/>
    </source>
</evidence>
<dbReference type="SMART" id="SM01194">
    <property type="entry name" value="eRF1_1"/>
    <property type="match status" value="1"/>
</dbReference>
<dbReference type="InterPro" id="IPR058547">
    <property type="entry name" value="Pelota_N"/>
</dbReference>
<proteinExistence type="predicted"/>
<keyword evidence="3" id="KW-1185">Reference proteome</keyword>
<dbReference type="InterPro" id="IPR005140">
    <property type="entry name" value="eRF1_Pelota-like_N"/>
</dbReference>
<dbReference type="EMBL" id="KK365143">
    <property type="protein sequence ID" value="KCZ81409.1"/>
    <property type="molecule type" value="Genomic_DNA"/>
</dbReference>